<dbReference type="PANTHER" id="PTHR21443">
    <property type="entry name" value="CONSERVED OLIGOMERIC GOLGI COMPLEX COMPONENT 7"/>
    <property type="match status" value="1"/>
</dbReference>
<gene>
    <name evidence="10" type="ORF">EEDITHA_LOCUS16058</name>
</gene>
<evidence type="ECO:0000256" key="3">
    <source>
        <dbReference type="ARBA" id="ARBA00020984"/>
    </source>
</evidence>
<evidence type="ECO:0000313" key="11">
    <source>
        <dbReference type="Proteomes" id="UP001153954"/>
    </source>
</evidence>
<evidence type="ECO:0000256" key="4">
    <source>
        <dbReference type="ARBA" id="ARBA00022448"/>
    </source>
</evidence>
<dbReference type="Proteomes" id="UP001153954">
    <property type="component" value="Unassembled WGS sequence"/>
</dbReference>
<evidence type="ECO:0000256" key="8">
    <source>
        <dbReference type="ARBA" id="ARBA00031345"/>
    </source>
</evidence>
<comment type="subcellular location">
    <subcellularLocation>
        <location evidence="1">Golgi apparatus membrane</location>
        <topology evidence="1">Peripheral membrane protein</topology>
    </subcellularLocation>
</comment>
<reference evidence="10" key="1">
    <citation type="submission" date="2022-03" db="EMBL/GenBank/DDBJ databases">
        <authorList>
            <person name="Tunstrom K."/>
        </authorList>
    </citation>
    <scope>NUCLEOTIDE SEQUENCE</scope>
</reference>
<keyword evidence="6" id="KW-0333">Golgi apparatus</keyword>
<proteinExistence type="inferred from homology"/>
<protein>
    <recommendedName>
        <fullName evidence="3">Conserved oligomeric Golgi complex subunit 7</fullName>
    </recommendedName>
    <alternativeName>
        <fullName evidence="8">Component of oligomeric Golgi complex 7</fullName>
    </alternativeName>
</protein>
<evidence type="ECO:0000256" key="6">
    <source>
        <dbReference type="ARBA" id="ARBA00023034"/>
    </source>
</evidence>
<comment type="similarity">
    <text evidence="2">Belongs to the COG7 family.</text>
</comment>
<dbReference type="InterPro" id="IPR019335">
    <property type="entry name" value="COG7"/>
</dbReference>
<keyword evidence="4" id="KW-0813">Transport</keyword>
<sequence>MDLKTFADNDFDPKKWINKAWSTTGNQEKEIFVANTVTRLQLYMKQLSNSLDETTSQIVTSIPRVLQDASQLQLEGALLHQKLGTLEQQVQGVEEQTGHSIKSLQKIDQLKSRLENAASTLREADKWVALATSLEDILEAGVPTQKEKLEELAEQVTAMTASLEALSDSSDYEMKRMQLETLYNRLEAAISPPLLEALTQMDAGKYNTIKAGDSISI</sequence>
<keyword evidence="9" id="KW-0175">Coiled coil</keyword>
<name>A0AAU9UTS9_EUPED</name>
<dbReference type="GO" id="GO:0006886">
    <property type="term" value="P:intracellular protein transport"/>
    <property type="evidence" value="ECO:0007669"/>
    <property type="project" value="InterPro"/>
</dbReference>
<dbReference type="GO" id="GO:0017119">
    <property type="term" value="C:Golgi transport complex"/>
    <property type="evidence" value="ECO:0007669"/>
    <property type="project" value="InterPro"/>
</dbReference>
<keyword evidence="5" id="KW-0653">Protein transport</keyword>
<keyword evidence="7" id="KW-0472">Membrane</keyword>
<comment type="caution">
    <text evidence="10">The sequence shown here is derived from an EMBL/GenBank/DDBJ whole genome shotgun (WGS) entry which is preliminary data.</text>
</comment>
<dbReference type="EMBL" id="CAKOGL010000023">
    <property type="protein sequence ID" value="CAH2101287.1"/>
    <property type="molecule type" value="Genomic_DNA"/>
</dbReference>
<dbReference type="GO" id="GO:0000139">
    <property type="term" value="C:Golgi membrane"/>
    <property type="evidence" value="ECO:0007669"/>
    <property type="project" value="UniProtKB-SubCell"/>
</dbReference>
<organism evidence="10 11">
    <name type="scientific">Euphydryas editha</name>
    <name type="common">Edith's checkerspot</name>
    <dbReference type="NCBI Taxonomy" id="104508"/>
    <lineage>
        <taxon>Eukaryota</taxon>
        <taxon>Metazoa</taxon>
        <taxon>Ecdysozoa</taxon>
        <taxon>Arthropoda</taxon>
        <taxon>Hexapoda</taxon>
        <taxon>Insecta</taxon>
        <taxon>Pterygota</taxon>
        <taxon>Neoptera</taxon>
        <taxon>Endopterygota</taxon>
        <taxon>Lepidoptera</taxon>
        <taxon>Glossata</taxon>
        <taxon>Ditrysia</taxon>
        <taxon>Papilionoidea</taxon>
        <taxon>Nymphalidae</taxon>
        <taxon>Nymphalinae</taxon>
        <taxon>Euphydryas</taxon>
    </lineage>
</organism>
<dbReference type="GO" id="GO:0006890">
    <property type="term" value="P:retrograde vesicle-mediated transport, Golgi to endoplasmic reticulum"/>
    <property type="evidence" value="ECO:0007669"/>
    <property type="project" value="TreeGrafter"/>
</dbReference>
<evidence type="ECO:0000256" key="5">
    <source>
        <dbReference type="ARBA" id="ARBA00022927"/>
    </source>
</evidence>
<dbReference type="PANTHER" id="PTHR21443:SF0">
    <property type="entry name" value="CONSERVED OLIGOMERIC GOLGI COMPLEX SUBUNIT 7"/>
    <property type="match status" value="1"/>
</dbReference>
<dbReference type="Pfam" id="PF10191">
    <property type="entry name" value="COG7"/>
    <property type="match status" value="1"/>
</dbReference>
<evidence type="ECO:0000256" key="1">
    <source>
        <dbReference type="ARBA" id="ARBA00004395"/>
    </source>
</evidence>
<evidence type="ECO:0000256" key="9">
    <source>
        <dbReference type="SAM" id="Coils"/>
    </source>
</evidence>
<evidence type="ECO:0000256" key="7">
    <source>
        <dbReference type="ARBA" id="ARBA00023136"/>
    </source>
</evidence>
<dbReference type="AlphaFoldDB" id="A0AAU9UTS9"/>
<keyword evidence="11" id="KW-1185">Reference proteome</keyword>
<dbReference type="Gene3D" id="1.10.287.1490">
    <property type="match status" value="1"/>
</dbReference>
<feature type="coiled-coil region" evidence="9">
    <location>
        <begin position="104"/>
        <end position="169"/>
    </location>
</feature>
<dbReference type="GO" id="GO:0007030">
    <property type="term" value="P:Golgi organization"/>
    <property type="evidence" value="ECO:0007669"/>
    <property type="project" value="TreeGrafter"/>
</dbReference>
<accession>A0AAU9UTS9</accession>
<evidence type="ECO:0000256" key="2">
    <source>
        <dbReference type="ARBA" id="ARBA00005831"/>
    </source>
</evidence>
<evidence type="ECO:0000313" key="10">
    <source>
        <dbReference type="EMBL" id="CAH2101287.1"/>
    </source>
</evidence>